<evidence type="ECO:0000256" key="4">
    <source>
        <dbReference type="ARBA" id="ARBA00023306"/>
    </source>
</evidence>
<keyword evidence="3" id="KW-0498">Mitosis</keyword>
<feature type="compositionally biased region" description="Low complexity" evidence="5">
    <location>
        <begin position="989"/>
        <end position="998"/>
    </location>
</feature>
<feature type="region of interest" description="Disordered" evidence="5">
    <location>
        <begin position="1770"/>
        <end position="1809"/>
    </location>
</feature>
<feature type="compositionally biased region" description="Low complexity" evidence="5">
    <location>
        <begin position="1780"/>
        <end position="1790"/>
    </location>
</feature>
<name>A0ABY8TYU8_TETOB</name>
<feature type="compositionally biased region" description="Low complexity" evidence="5">
    <location>
        <begin position="1024"/>
        <end position="1052"/>
    </location>
</feature>
<evidence type="ECO:0000256" key="5">
    <source>
        <dbReference type="SAM" id="MobiDB-lite"/>
    </source>
</evidence>
<reference evidence="6 7" key="1">
    <citation type="submission" date="2023-05" db="EMBL/GenBank/DDBJ databases">
        <title>A 100% complete, gapless, phased diploid assembly of the Scenedesmus obliquus UTEX 3031 genome.</title>
        <authorList>
            <person name="Biondi T.C."/>
            <person name="Hanschen E.R."/>
            <person name="Kwon T."/>
            <person name="Eng W."/>
            <person name="Kruse C.P.S."/>
            <person name="Koehler S.I."/>
            <person name="Kunde Y."/>
            <person name="Gleasner C.D."/>
            <person name="You Mak K.T."/>
            <person name="Polle J."/>
            <person name="Hovde B.T."/>
            <person name="Starkenburg S.R."/>
        </authorList>
    </citation>
    <scope>NUCLEOTIDE SEQUENCE [LARGE SCALE GENOMIC DNA]</scope>
    <source>
        <strain evidence="6 7">DOE0152z</strain>
    </source>
</reference>
<keyword evidence="2" id="KW-0132">Cell division</keyword>
<dbReference type="EMBL" id="CP126212">
    <property type="protein sequence ID" value="WIA14044.1"/>
    <property type="molecule type" value="Genomic_DNA"/>
</dbReference>
<evidence type="ECO:0000256" key="1">
    <source>
        <dbReference type="ARBA" id="ARBA00010547"/>
    </source>
</evidence>
<gene>
    <name evidence="6" type="ORF">OEZ85_002600</name>
</gene>
<evidence type="ECO:0000256" key="2">
    <source>
        <dbReference type="ARBA" id="ARBA00022618"/>
    </source>
</evidence>
<evidence type="ECO:0008006" key="8">
    <source>
        <dbReference type="Google" id="ProtNLM"/>
    </source>
</evidence>
<sequence length="1881" mass="188287">MLGKQLQLVEGEQQWEAYGLALIRQEAELQEVPFCPEKCTVLYAAGSSGCTGVASEQCVVIYENKAVWTSGRSVRKRFTVESDILQACWKSSITCIYPSGEQIETPLLQPCTALWPLTAGVLLVGPADSSASVLSHPLEEPSPVVADCALSSSSSSGRSNVAAYAGWSQESVVWTSRELPFVATYNEARGRLSIWHMRPLPPEAAGIGSSFDLPVVSPLGLLQHRTPAAAAAASAYGSPFGGSAGGFGSAGRFAGSTAGFSSAGGSGGLGATGAAAYSSSLLGPIVAGGTPRTAGGGGGKYGAMSVGAGSTARRSALRTPQGCLPASIFSPTPQQSSQAPWAGGLGALGVLRPCFSNTTQAQQALLLPGPDPPVLFKLACCQQLTGGGTPAEACLATDADGVPLLCVLCRGGSSPRLVAFRLAEADSSSSRISGSSHVVVKPAFSIAALAAVPVATGFSLPSSSSSSSSRELLDLLVLHPSGQLLLHRGCTPLISVGLTLPSSCLQRLASAAAAAAGKQGQGLRGSAAAAAAAAAGVRPGTAGSLGCWSLSDGSPGGDESDDMLLSPGSVVKGGSSSLQAEQTPGKQQQQQQQQCVSITGLSCAAGDRFSVELHLAAAAAPAAAASAANRTAAGGASVRVRLGLSWLPSLPGQVLQALHEALRQTRHLQLLGACLLQPGACCGHLGSEWRAIASVLIAWAIKPGTLDQVHSSQLQQQQQQQQQQQLGQTTPLAAAAGQFGSPVTARAAQTPAAAAAAAAAGDEGLSEDMDMQGWDVLALDGLPLGVALPLKEAAARCRTNPPAGWPIMASGAFGAGIGQSSNAGVTGELGLPIDGMEGVAGGISSLRFGRDERLAEVQSLLGTNMPVVLTVPGPDSDPDLPAKQQAALLSSALRTMALPLGRGAFTLGLSQPLPGEQLGVPLLCLSGVVPGPGPEGGAGGRVLVNLDLTNAQPAPGGGAAADVTAWCEFHNGVAAGIKIAPRRRHRLKQQQQQQQQQQAGVAAPQHGSQTPNPNSTEGATPSLAGSVAGAAAEGAVRPEPGSSSSSSSSSSSADSLADAWLPHSKPVVPNYAHAGVLLALGLTGHLDRLSWTDLYRYLSDQHEPTTIGVLLGMAACSRGAADTTVARMLLLHLPARHPSCFPEIELSPHVQAASLLGLGLLYQGSCHRLMSEIMLEEITRTPGVNPSLTGGGGGLGAEAGGGSGLGASLSSLMCVMQDREGYALAAGFGLGLICLGQGRSAPGLADLHLEDKLRALMDGSSQPHSLSRRPQQPPKAKAAAAAAGPNSAAAAAAGLYGSSRPGSVLDAVLGTGVVGWDAAAGGLREDPSGLGSGAAAAAGGGGGGVKLDADLMQQYGISQVVLEGQGGNTAVTGPAAAMALMMMYLKTGDADVAARFKVPDSVYALDHMRPSLVLLMVLGKALVLWEGISATQEWISAQLPPLLDQPLLKILDAMLAPPAAAAAATPGSTPAAAAAARSGSGSLRGPAGHAASAVDWGAVGLAYVHALAGACFAIGLRFAGTCNAGAEALLRHHLLQLLHAKRRAPGGPNEQSVAPAAAAAAAAAAANGAGVGIAVAPAAGSVGQLDKGVIENCISVVLLALALVMAGSGHLPTFRLIQVLSRRSAGPLRATGAEGQTPGGIAALLSGPGVGCGQVSYGHHLATSLAAGLLFLSAGRASISSSNEAVAALLIALYPVWPNSPTDQRCHLQAFRHLYVLAAEPRCLQAVDVHSRQQVVVPLQITAHKHGMVGPQPAAAAAAAQAKAAHASQQHGVQGLMAAQQQQQQQQQQQGGSKGPGKEAAAALQQLQQQQQRGSGAAAGVGPAALSDVAAAMPVLAARLGPGLSDVAAAMPVLAARLGPGLSGSALAAVAAAVARQHGGT</sequence>
<protein>
    <recommendedName>
        <fullName evidence="8">Anaphase-promoting complex subunit 1</fullName>
    </recommendedName>
</protein>
<organism evidence="6 7">
    <name type="scientific">Tetradesmus obliquus</name>
    <name type="common">Green alga</name>
    <name type="synonym">Acutodesmus obliquus</name>
    <dbReference type="NCBI Taxonomy" id="3088"/>
    <lineage>
        <taxon>Eukaryota</taxon>
        <taxon>Viridiplantae</taxon>
        <taxon>Chlorophyta</taxon>
        <taxon>core chlorophytes</taxon>
        <taxon>Chlorophyceae</taxon>
        <taxon>CS clade</taxon>
        <taxon>Sphaeropleales</taxon>
        <taxon>Scenedesmaceae</taxon>
        <taxon>Tetradesmus</taxon>
    </lineage>
</organism>
<dbReference type="InterPro" id="IPR011989">
    <property type="entry name" value="ARM-like"/>
</dbReference>
<proteinExistence type="inferred from homology"/>
<dbReference type="Gene3D" id="1.25.10.10">
    <property type="entry name" value="Leucine-rich Repeat Variant"/>
    <property type="match status" value="1"/>
</dbReference>
<keyword evidence="7" id="KW-1185">Reference proteome</keyword>
<feature type="compositionally biased region" description="Low complexity" evidence="5">
    <location>
        <begin position="1800"/>
        <end position="1809"/>
    </location>
</feature>
<feature type="compositionally biased region" description="Polar residues" evidence="5">
    <location>
        <begin position="1006"/>
        <end position="1019"/>
    </location>
</feature>
<dbReference type="PANTHER" id="PTHR12827">
    <property type="entry name" value="MEIOTIC CHECKPOINT REGULATOR TSG24 FAMILY MEMBER"/>
    <property type="match status" value="1"/>
</dbReference>
<evidence type="ECO:0000313" key="6">
    <source>
        <dbReference type="EMBL" id="WIA14044.1"/>
    </source>
</evidence>
<feature type="region of interest" description="Disordered" evidence="5">
    <location>
        <begin position="983"/>
        <end position="1055"/>
    </location>
</feature>
<dbReference type="InterPro" id="IPR024990">
    <property type="entry name" value="Apc1"/>
</dbReference>
<evidence type="ECO:0000256" key="3">
    <source>
        <dbReference type="ARBA" id="ARBA00022776"/>
    </source>
</evidence>
<evidence type="ECO:0000313" key="7">
    <source>
        <dbReference type="Proteomes" id="UP001244341"/>
    </source>
</evidence>
<keyword evidence="4" id="KW-0131">Cell cycle</keyword>
<accession>A0ABY8TYU8</accession>
<feature type="region of interest" description="Disordered" evidence="5">
    <location>
        <begin position="548"/>
        <end position="591"/>
    </location>
</feature>
<dbReference type="Proteomes" id="UP001244341">
    <property type="component" value="Chromosome 5b"/>
</dbReference>
<comment type="similarity">
    <text evidence="1">Belongs to the APC1 family.</text>
</comment>
<feature type="compositionally biased region" description="Low complexity" evidence="5">
    <location>
        <begin position="564"/>
        <end position="578"/>
    </location>
</feature>
<dbReference type="PANTHER" id="PTHR12827:SF3">
    <property type="entry name" value="ANAPHASE-PROMOTING COMPLEX SUBUNIT 1"/>
    <property type="match status" value="1"/>
</dbReference>